<sequence>MAGRLLVSPFDDHGCHHSTGRADDPRTPDHHLALTPPCATSDHSAAARLCTRHWRWSRQPHNAL</sequence>
<dbReference type="Proteomes" id="UP001341281">
    <property type="component" value="Chromosome 06"/>
</dbReference>
<keyword evidence="3" id="KW-1185">Reference proteome</keyword>
<feature type="region of interest" description="Disordered" evidence="1">
    <location>
        <begin position="1"/>
        <end position="38"/>
    </location>
</feature>
<gene>
    <name evidence="2" type="ORF">U9M48_029553</name>
</gene>
<reference evidence="2 3" key="1">
    <citation type="submission" date="2024-02" db="EMBL/GenBank/DDBJ databases">
        <title>High-quality chromosome-scale genome assembly of Pensacola bahiagrass (Paspalum notatum Flugge var. saurae).</title>
        <authorList>
            <person name="Vega J.M."/>
            <person name="Podio M."/>
            <person name="Orjuela J."/>
            <person name="Siena L.A."/>
            <person name="Pessino S.C."/>
            <person name="Combes M.C."/>
            <person name="Mariac C."/>
            <person name="Albertini E."/>
            <person name="Pupilli F."/>
            <person name="Ortiz J.P.A."/>
            <person name="Leblanc O."/>
        </authorList>
    </citation>
    <scope>NUCLEOTIDE SEQUENCE [LARGE SCALE GENOMIC DNA]</scope>
    <source>
        <strain evidence="2">R1</strain>
        <tissue evidence="2">Leaf</tissue>
    </source>
</reference>
<evidence type="ECO:0000256" key="1">
    <source>
        <dbReference type="SAM" id="MobiDB-lite"/>
    </source>
</evidence>
<protein>
    <submittedName>
        <fullName evidence="2">Uncharacterized protein</fullName>
    </submittedName>
</protein>
<dbReference type="EMBL" id="CP144750">
    <property type="protein sequence ID" value="WVZ82270.1"/>
    <property type="molecule type" value="Genomic_DNA"/>
</dbReference>
<evidence type="ECO:0000313" key="2">
    <source>
        <dbReference type="EMBL" id="WVZ82270.1"/>
    </source>
</evidence>
<name>A0AAQ3X2T4_PASNO</name>
<proteinExistence type="predicted"/>
<organism evidence="2 3">
    <name type="scientific">Paspalum notatum var. saurae</name>
    <dbReference type="NCBI Taxonomy" id="547442"/>
    <lineage>
        <taxon>Eukaryota</taxon>
        <taxon>Viridiplantae</taxon>
        <taxon>Streptophyta</taxon>
        <taxon>Embryophyta</taxon>
        <taxon>Tracheophyta</taxon>
        <taxon>Spermatophyta</taxon>
        <taxon>Magnoliopsida</taxon>
        <taxon>Liliopsida</taxon>
        <taxon>Poales</taxon>
        <taxon>Poaceae</taxon>
        <taxon>PACMAD clade</taxon>
        <taxon>Panicoideae</taxon>
        <taxon>Andropogonodae</taxon>
        <taxon>Paspaleae</taxon>
        <taxon>Paspalinae</taxon>
        <taxon>Paspalum</taxon>
    </lineage>
</organism>
<feature type="compositionally biased region" description="Basic and acidic residues" evidence="1">
    <location>
        <begin position="10"/>
        <end position="32"/>
    </location>
</feature>
<accession>A0AAQ3X2T4</accession>
<dbReference type="AlphaFoldDB" id="A0AAQ3X2T4"/>
<evidence type="ECO:0000313" key="3">
    <source>
        <dbReference type="Proteomes" id="UP001341281"/>
    </source>
</evidence>